<protein>
    <submittedName>
        <fullName evidence="2">Glycosyltransferase involved in cell wall bisynthesis</fullName>
    </submittedName>
</protein>
<gene>
    <name evidence="2" type="ORF">SAMN04488129_10217</name>
</gene>
<dbReference type="EMBL" id="FOBC01000002">
    <property type="protein sequence ID" value="SEK39056.1"/>
    <property type="molecule type" value="Genomic_DNA"/>
</dbReference>
<dbReference type="RefSeq" id="WP_089709898.1">
    <property type="nucleotide sequence ID" value="NZ_FOBC01000002.1"/>
</dbReference>
<accession>A0A1H7GLL5</accession>
<evidence type="ECO:0000313" key="3">
    <source>
        <dbReference type="Proteomes" id="UP000198807"/>
    </source>
</evidence>
<dbReference type="SUPFAM" id="SSF53756">
    <property type="entry name" value="UDP-Glycosyltransferase/glycogen phosphorylase"/>
    <property type="match status" value="1"/>
</dbReference>
<dbReference type="Proteomes" id="UP000198807">
    <property type="component" value="Unassembled WGS sequence"/>
</dbReference>
<dbReference type="Pfam" id="PF13692">
    <property type="entry name" value="Glyco_trans_1_4"/>
    <property type="match status" value="1"/>
</dbReference>
<dbReference type="OrthoDB" id="9801609at2"/>
<dbReference type="STRING" id="650850.SAMN04488129_10217"/>
<evidence type="ECO:0000256" key="1">
    <source>
        <dbReference type="ARBA" id="ARBA00022679"/>
    </source>
</evidence>
<sequence>MLCIDFSPIKSGGGAQLALNFLDHLKENNNFDGCFLLISEKFPFKSRVPSEFPVILAPSSPVKRVLFENCRLRKIFYAKGIDKVYTFFGPGLPCMQGIKQVVGVAYPIICNDESQYWQYLDKKVYFRKKIVNFFRKKRLKRSDYLVFETEVMRNRCVNILPYNVEKTFVIPPTPTKYVTESSRPFMQGGGLKLLVLSGLDYHKNIWRLIEVSILARKKSIKFNVVISSTKKQFLVKYNRLVTDKFLKIIDDYFEFLGPIPSDEIQRAYDSVDVVINISDLESFSNNYMEAWLARKPIIASDRDFSRHICGGSAVYVEPHAPSSLLDAIELFLNSEIDISKMKEEGVERIKRLPSLNQKVSMLEGVLR</sequence>
<proteinExistence type="predicted"/>
<name>A0A1H7GLL5_9GAMM</name>
<dbReference type="PANTHER" id="PTHR46401:SF2">
    <property type="entry name" value="GLYCOSYLTRANSFERASE WBBK-RELATED"/>
    <property type="match status" value="1"/>
</dbReference>
<organism evidence="2 3">
    <name type="scientific">Halomonas daqiaonensis</name>
    <dbReference type="NCBI Taxonomy" id="650850"/>
    <lineage>
        <taxon>Bacteria</taxon>
        <taxon>Pseudomonadati</taxon>
        <taxon>Pseudomonadota</taxon>
        <taxon>Gammaproteobacteria</taxon>
        <taxon>Oceanospirillales</taxon>
        <taxon>Halomonadaceae</taxon>
        <taxon>Halomonas</taxon>
    </lineage>
</organism>
<dbReference type="Gene3D" id="3.40.50.2000">
    <property type="entry name" value="Glycogen Phosphorylase B"/>
    <property type="match status" value="2"/>
</dbReference>
<dbReference type="PANTHER" id="PTHR46401">
    <property type="entry name" value="GLYCOSYLTRANSFERASE WBBK-RELATED"/>
    <property type="match status" value="1"/>
</dbReference>
<keyword evidence="3" id="KW-1185">Reference proteome</keyword>
<dbReference type="GO" id="GO:0009103">
    <property type="term" value="P:lipopolysaccharide biosynthetic process"/>
    <property type="evidence" value="ECO:0007669"/>
    <property type="project" value="TreeGrafter"/>
</dbReference>
<reference evidence="3" key="1">
    <citation type="submission" date="2016-10" db="EMBL/GenBank/DDBJ databases">
        <authorList>
            <person name="Varghese N."/>
            <person name="Submissions S."/>
        </authorList>
    </citation>
    <scope>NUCLEOTIDE SEQUENCE [LARGE SCALE GENOMIC DNA]</scope>
    <source>
        <strain evidence="3">CGMCC 1.9150</strain>
    </source>
</reference>
<evidence type="ECO:0000313" key="2">
    <source>
        <dbReference type="EMBL" id="SEK39056.1"/>
    </source>
</evidence>
<keyword evidence="1 2" id="KW-0808">Transferase</keyword>
<dbReference type="GO" id="GO:0016757">
    <property type="term" value="F:glycosyltransferase activity"/>
    <property type="evidence" value="ECO:0007669"/>
    <property type="project" value="TreeGrafter"/>
</dbReference>
<dbReference type="AlphaFoldDB" id="A0A1H7GLL5"/>